<organism evidence="1 2">
    <name type="scientific">Gordonia terrae</name>
    <dbReference type="NCBI Taxonomy" id="2055"/>
    <lineage>
        <taxon>Bacteria</taxon>
        <taxon>Bacillati</taxon>
        <taxon>Actinomycetota</taxon>
        <taxon>Actinomycetes</taxon>
        <taxon>Mycobacteriales</taxon>
        <taxon>Gordoniaceae</taxon>
        <taxon>Gordonia</taxon>
    </lineage>
</organism>
<accession>A0AAD0NVP5</accession>
<evidence type="ECO:0000313" key="1">
    <source>
        <dbReference type="EMBL" id="AWO84216.1"/>
    </source>
</evidence>
<reference evidence="1 2" key="1">
    <citation type="submission" date="2018-05" db="EMBL/GenBank/DDBJ databases">
        <title>Complete genome sequence of Gordonia terrae NRRL B-16283.</title>
        <authorList>
            <person name="Garlena R.A."/>
            <person name="Russell D.A."/>
            <person name="Hatfull G.F."/>
        </authorList>
    </citation>
    <scope>NUCLEOTIDE SEQUENCE [LARGE SCALE GENOMIC DNA]</scope>
    <source>
        <strain evidence="1 2">NRRL B-16283</strain>
    </source>
</reference>
<dbReference type="KEGG" id="gta:BCM27_12350"/>
<dbReference type="Proteomes" id="UP000247118">
    <property type="component" value="Chromosome"/>
</dbReference>
<dbReference type="GeneID" id="32688586"/>
<proteinExistence type="predicted"/>
<gene>
    <name evidence="1" type="ORF">DLJ61_12450</name>
</gene>
<sequence length="287" mass="31455">MTASLVIGVDRDSVSMGDDVSPHGYSLAVQPGTALSVVLESAAPEIRARGWSWVADVDGRVAAVWSVDHGVQMLVEDAPVSAADGPRRIHYRYFLQIDPAWLHRRLADGAAANRPALEREYRPIGDRRREEEERRRESDSSARYLTDDCTAALRGFGAEFDLHNDRLARFTLFGSPMRVQRADTMTMTFDGTHGVMSSIRPVAVAECWLVAVAGQRARQARGLSPVIDASPMPAPELWPMGSGVAGTERWTTRGDPVVQLTGDEAVRAYRLSANRSISEVVTILSAR</sequence>
<dbReference type="AlphaFoldDB" id="A0AAD0NVP5"/>
<evidence type="ECO:0000313" key="2">
    <source>
        <dbReference type="Proteomes" id="UP000247118"/>
    </source>
</evidence>
<name>A0AAD0NVP5_9ACTN</name>
<protein>
    <submittedName>
        <fullName evidence="1">Uncharacterized protein</fullName>
    </submittedName>
</protein>
<dbReference type="EMBL" id="CP029604">
    <property type="protein sequence ID" value="AWO84216.1"/>
    <property type="molecule type" value="Genomic_DNA"/>
</dbReference>
<dbReference type="RefSeq" id="WP_004021929.1">
    <property type="nucleotide sequence ID" value="NZ_CABEIC010000002.1"/>
</dbReference>